<dbReference type="InterPro" id="IPR001810">
    <property type="entry name" value="F-box_dom"/>
</dbReference>
<dbReference type="InterPro" id="IPR036047">
    <property type="entry name" value="F-box-like_dom_sf"/>
</dbReference>
<dbReference type="InterPro" id="IPR039719">
    <property type="entry name" value="FBXO28"/>
</dbReference>
<dbReference type="Proteomes" id="UP001497382">
    <property type="component" value="Unassembled WGS sequence"/>
</dbReference>
<dbReference type="AlphaFoldDB" id="A0AAV1ZVX9"/>
<dbReference type="PANTHER" id="PTHR13252">
    <property type="entry name" value="F-BOX ONLY PROTEIN 28"/>
    <property type="match status" value="1"/>
</dbReference>
<dbReference type="EMBL" id="CAXIEN010000090">
    <property type="protein sequence ID" value="CAL1276024.1"/>
    <property type="molecule type" value="Genomic_DNA"/>
</dbReference>
<name>A0AAV1ZVX9_9ARAC</name>
<evidence type="ECO:0000256" key="1">
    <source>
        <dbReference type="SAM" id="MobiDB-lite"/>
    </source>
</evidence>
<accession>A0AAV1ZVX9</accession>
<feature type="compositionally biased region" description="Polar residues" evidence="1">
    <location>
        <begin position="383"/>
        <end position="398"/>
    </location>
</feature>
<dbReference type="PANTHER" id="PTHR13252:SF1">
    <property type="entry name" value="DAMPENED, ISOFORM A"/>
    <property type="match status" value="1"/>
</dbReference>
<evidence type="ECO:0000259" key="2">
    <source>
        <dbReference type="PROSITE" id="PS50181"/>
    </source>
</evidence>
<dbReference type="GO" id="GO:0005634">
    <property type="term" value="C:nucleus"/>
    <property type="evidence" value="ECO:0007669"/>
    <property type="project" value="TreeGrafter"/>
</dbReference>
<keyword evidence="4" id="KW-1185">Reference proteome</keyword>
<protein>
    <recommendedName>
        <fullName evidence="2">F-box domain-containing protein</fullName>
    </recommendedName>
</protein>
<proteinExistence type="predicted"/>
<evidence type="ECO:0000313" key="4">
    <source>
        <dbReference type="Proteomes" id="UP001497382"/>
    </source>
</evidence>
<dbReference type="PROSITE" id="PS50181">
    <property type="entry name" value="FBOX"/>
    <property type="match status" value="1"/>
</dbReference>
<evidence type="ECO:0000313" key="3">
    <source>
        <dbReference type="EMBL" id="CAL1276024.1"/>
    </source>
</evidence>
<dbReference type="SUPFAM" id="SSF81383">
    <property type="entry name" value="F-box domain"/>
    <property type="match status" value="1"/>
</dbReference>
<feature type="region of interest" description="Disordered" evidence="1">
    <location>
        <begin position="383"/>
        <end position="417"/>
    </location>
</feature>
<reference evidence="3 4" key="1">
    <citation type="submission" date="2024-04" db="EMBL/GenBank/DDBJ databases">
        <authorList>
            <person name="Rising A."/>
            <person name="Reimegard J."/>
            <person name="Sonavane S."/>
            <person name="Akerstrom W."/>
            <person name="Nylinder S."/>
            <person name="Hedman E."/>
            <person name="Kallberg Y."/>
        </authorList>
    </citation>
    <scope>NUCLEOTIDE SEQUENCE [LARGE SCALE GENOMIC DNA]</scope>
</reference>
<gene>
    <name evidence="3" type="ORF">LARSCL_LOCUS8428</name>
</gene>
<organism evidence="3 4">
    <name type="scientific">Larinioides sclopetarius</name>
    <dbReference type="NCBI Taxonomy" id="280406"/>
    <lineage>
        <taxon>Eukaryota</taxon>
        <taxon>Metazoa</taxon>
        <taxon>Ecdysozoa</taxon>
        <taxon>Arthropoda</taxon>
        <taxon>Chelicerata</taxon>
        <taxon>Arachnida</taxon>
        <taxon>Araneae</taxon>
        <taxon>Araneomorphae</taxon>
        <taxon>Entelegynae</taxon>
        <taxon>Araneoidea</taxon>
        <taxon>Araneidae</taxon>
        <taxon>Larinioides</taxon>
    </lineage>
</organism>
<comment type="caution">
    <text evidence="3">The sequence shown here is derived from an EMBL/GenBank/DDBJ whole genome shotgun (WGS) entry which is preliminary data.</text>
</comment>
<sequence>MLMELISKDITSDKASGEFSQRSGELHLNNFPYEVLQRILRYFSFGEIAKLRLVSKLFNRICGDILNSEFYRLKTAVQIRYTYVKSQMPRRESSRRKHILSRENDIVETLHMRLALLNLTVGKHVERNHCCFFAGEVLDEVNRLLNYMKKTLCLNRPFKVTDELFDLSTMAVEYFKEHIEPTLPEVIYFSDFIGNSFANPFKPSSCTATEINKVPRNQEEPTPSLSELNDSLENTRRIVYRNRMNITTIKSSIRSLYQNIDNLESIVHQIKKQQNDCKEFDLPKNCLNELLFQLNQCSLMIDSFKYQLSKSQRKSKPQRVKQKELCILNSETVHSCINSCESSNCLHISCSNISDNYGSNNSSNCASSTQNVAFENMDNSNEFHNTASESMASSSTVYNKRKENEDISENIFKKRKS</sequence>
<dbReference type="GO" id="GO:0003713">
    <property type="term" value="F:transcription coactivator activity"/>
    <property type="evidence" value="ECO:0007669"/>
    <property type="project" value="TreeGrafter"/>
</dbReference>
<dbReference type="Pfam" id="PF00646">
    <property type="entry name" value="F-box"/>
    <property type="match status" value="1"/>
</dbReference>
<feature type="domain" description="F-box" evidence="2">
    <location>
        <begin position="25"/>
        <end position="73"/>
    </location>
</feature>